<dbReference type="RefSeq" id="WP_309722649.1">
    <property type="nucleotide sequence ID" value="NZ_JARWAM010000009.1"/>
</dbReference>
<dbReference type="SUPFAM" id="SSF53850">
    <property type="entry name" value="Periplasmic binding protein-like II"/>
    <property type="match status" value="1"/>
</dbReference>
<dbReference type="Gene3D" id="3.40.190.150">
    <property type="entry name" value="Bordetella uptake gene, domain 1"/>
    <property type="match status" value="1"/>
</dbReference>
<organism evidence="3 4">
    <name type="scientific">Franzmannia qiaohouensis</name>
    <dbReference type="NCBI Taxonomy" id="1329370"/>
    <lineage>
        <taxon>Bacteria</taxon>
        <taxon>Pseudomonadati</taxon>
        <taxon>Pseudomonadota</taxon>
        <taxon>Gammaproteobacteria</taxon>
        <taxon>Oceanospirillales</taxon>
        <taxon>Halomonadaceae</taxon>
        <taxon>Franzmannia</taxon>
    </lineage>
</organism>
<dbReference type="InterPro" id="IPR042100">
    <property type="entry name" value="Bug_dom1"/>
</dbReference>
<comment type="caution">
    <text evidence="3">The sequence shown here is derived from an EMBL/GenBank/DDBJ whole genome shotgun (WGS) entry which is preliminary data.</text>
</comment>
<dbReference type="InterPro" id="IPR005064">
    <property type="entry name" value="BUG"/>
</dbReference>
<dbReference type="Pfam" id="PF03401">
    <property type="entry name" value="TctC"/>
    <property type="match status" value="1"/>
</dbReference>
<gene>
    <name evidence="3" type="ORF">QC821_14065</name>
</gene>
<dbReference type="Gene3D" id="3.40.190.10">
    <property type="entry name" value="Periplasmic binding protein-like II"/>
    <property type="match status" value="1"/>
</dbReference>
<dbReference type="PIRSF" id="PIRSF017082">
    <property type="entry name" value="YflP"/>
    <property type="match status" value="1"/>
</dbReference>
<keyword evidence="4" id="KW-1185">Reference proteome</keyword>
<keyword evidence="2" id="KW-0732">Signal</keyword>
<evidence type="ECO:0000256" key="2">
    <source>
        <dbReference type="SAM" id="SignalP"/>
    </source>
</evidence>
<comment type="similarity">
    <text evidence="1">Belongs to the UPF0065 (bug) family.</text>
</comment>
<dbReference type="PANTHER" id="PTHR42928">
    <property type="entry name" value="TRICARBOXYLATE-BINDING PROTEIN"/>
    <property type="match status" value="1"/>
</dbReference>
<dbReference type="PANTHER" id="PTHR42928:SF5">
    <property type="entry name" value="BLR1237 PROTEIN"/>
    <property type="match status" value="1"/>
</dbReference>
<evidence type="ECO:0000313" key="3">
    <source>
        <dbReference type="EMBL" id="MDR5906398.1"/>
    </source>
</evidence>
<proteinExistence type="inferred from homology"/>
<evidence type="ECO:0000256" key="1">
    <source>
        <dbReference type="ARBA" id="ARBA00006987"/>
    </source>
</evidence>
<accession>A0ABU1HHB3</accession>
<protein>
    <submittedName>
        <fullName evidence="3">Tripartite tricarboxylate transporter substrate binding protein</fullName>
    </submittedName>
</protein>
<name>A0ABU1HHB3_9GAMM</name>
<feature type="chain" id="PRO_5045488555" evidence="2">
    <location>
        <begin position="43"/>
        <end position="335"/>
    </location>
</feature>
<reference evidence="3 4" key="1">
    <citation type="submission" date="2023-04" db="EMBL/GenBank/DDBJ databases">
        <title>A long-awaited taxogenomic arrangement of the family Halomonadaceae.</title>
        <authorList>
            <person name="De La Haba R."/>
            <person name="Chuvochina M."/>
            <person name="Wittouck S."/>
            <person name="Arahal D.R."/>
            <person name="Sanchez-Porro C."/>
            <person name="Hugenholtz P."/>
            <person name="Ventosa A."/>
        </authorList>
    </citation>
    <scope>NUCLEOTIDE SEQUENCE [LARGE SCALE GENOMIC DNA]</scope>
    <source>
        <strain evidence="3 4">DSM 26770</strain>
    </source>
</reference>
<evidence type="ECO:0000313" key="4">
    <source>
        <dbReference type="Proteomes" id="UP001251374"/>
    </source>
</evidence>
<dbReference type="EMBL" id="JARWAM010000009">
    <property type="protein sequence ID" value="MDR5906398.1"/>
    <property type="molecule type" value="Genomic_DNA"/>
</dbReference>
<sequence length="335" mass="36007">MPTPYNPNVASRHPLAKRWTLAATALAGVSLAVGGLAATAHADDYPDSAIEFIVPWGPGGGSDVLMRLVSSHIEPHLGQPLPVINMPGVSGTTGLADLADRDNDGYTIGQVHDGFMVSHHTGLTENNWDDYEPIAAITASPQYVTVSADSPWETFEEFVEYAQDNPGEIRFGVTLGGVPHIHGAMIEEAEGLSFRYVGFEGTGERIRSLVGGHIDAAMGDIASSLQFVENDDLRFLAVGHTERMEQTPDVPTFAELGYDNLNLSILRGLIAPLGTPEDRIEVLAAAVEAMAAEEEFVTRVNNAGAEVQFMGTDEYRDHLETLDATIERLAGNLQQ</sequence>
<dbReference type="CDD" id="cd07012">
    <property type="entry name" value="PBP2_Bug_TTT"/>
    <property type="match status" value="1"/>
</dbReference>
<dbReference type="Proteomes" id="UP001251374">
    <property type="component" value="Unassembled WGS sequence"/>
</dbReference>
<feature type="signal peptide" evidence="2">
    <location>
        <begin position="1"/>
        <end position="42"/>
    </location>
</feature>